<dbReference type="EMBL" id="DTBE01000035">
    <property type="protein sequence ID" value="HGQ59329.1"/>
    <property type="molecule type" value="Genomic_DNA"/>
</dbReference>
<accession>A0A7C4D804</accession>
<comment type="caution">
    <text evidence="1">The sequence shown here is derived from an EMBL/GenBank/DDBJ whole genome shotgun (WGS) entry which is preliminary data.</text>
</comment>
<evidence type="ECO:0000313" key="1">
    <source>
        <dbReference type="EMBL" id="HGM59201.1"/>
    </source>
</evidence>
<gene>
    <name evidence="2" type="ORF">ENU09_01190</name>
    <name evidence="1" type="ORF">ENU14_06440</name>
</gene>
<evidence type="ECO:0000313" key="2">
    <source>
        <dbReference type="EMBL" id="HGQ59329.1"/>
    </source>
</evidence>
<reference evidence="1" key="1">
    <citation type="journal article" date="2020" name="mSystems">
        <title>Genome- and Community-Level Interaction Insights into Carbon Utilization and Element Cycling Functions of Hydrothermarchaeota in Hydrothermal Sediment.</title>
        <authorList>
            <person name="Zhou Z."/>
            <person name="Liu Y."/>
            <person name="Xu W."/>
            <person name="Pan J."/>
            <person name="Luo Z.H."/>
            <person name="Li M."/>
        </authorList>
    </citation>
    <scope>NUCLEOTIDE SEQUENCE [LARGE SCALE GENOMIC DNA]</scope>
    <source>
        <strain evidence="2">SpSt-638</strain>
        <strain evidence="1">SpSt-642</strain>
    </source>
</reference>
<dbReference type="Gene3D" id="1.10.10.1150">
    <property type="entry name" value="Coenzyme PQQ synthesis protein D (PqqD)"/>
    <property type="match status" value="1"/>
</dbReference>
<proteinExistence type="predicted"/>
<protein>
    <submittedName>
        <fullName evidence="1">PqqD family protein</fullName>
    </submittedName>
</protein>
<dbReference type="InterPro" id="IPR041881">
    <property type="entry name" value="PqqD_sf"/>
</dbReference>
<dbReference type="AlphaFoldDB" id="A0A7C4D804"/>
<name>A0A7C4D804_STAMA</name>
<dbReference type="Pfam" id="PF05402">
    <property type="entry name" value="PqqD"/>
    <property type="match status" value="1"/>
</dbReference>
<dbReference type="EMBL" id="DTBJ01000056">
    <property type="protein sequence ID" value="HGM59201.1"/>
    <property type="molecule type" value="Genomic_DNA"/>
</dbReference>
<dbReference type="InterPro" id="IPR008792">
    <property type="entry name" value="PQQD"/>
</dbReference>
<sequence length="99" mass="11338">MSKEYMGTYEEIKNKKPMRLGEFVGGEENSFYVAKSENEVYELSPLAYYVWMVCDGDHTVEELIKAASEEIDVDENDIIEPFIIALTSLVKADLVKYVD</sequence>
<organism evidence="1">
    <name type="scientific">Staphylothermus marinus</name>
    <dbReference type="NCBI Taxonomy" id="2280"/>
    <lineage>
        <taxon>Archaea</taxon>
        <taxon>Thermoproteota</taxon>
        <taxon>Thermoprotei</taxon>
        <taxon>Desulfurococcales</taxon>
        <taxon>Desulfurococcaceae</taxon>
        <taxon>Staphylothermus</taxon>
    </lineage>
</organism>